<organism evidence="5 6">
    <name type="scientific">Acrobeloides nanus</name>
    <dbReference type="NCBI Taxonomy" id="290746"/>
    <lineage>
        <taxon>Eukaryota</taxon>
        <taxon>Metazoa</taxon>
        <taxon>Ecdysozoa</taxon>
        <taxon>Nematoda</taxon>
        <taxon>Chromadorea</taxon>
        <taxon>Rhabditida</taxon>
        <taxon>Tylenchina</taxon>
        <taxon>Cephalobomorpha</taxon>
        <taxon>Cephaloboidea</taxon>
        <taxon>Cephalobidae</taxon>
        <taxon>Acrobeloides</taxon>
    </lineage>
</organism>
<dbReference type="GO" id="GO:0005783">
    <property type="term" value="C:endoplasmic reticulum"/>
    <property type="evidence" value="ECO:0007669"/>
    <property type="project" value="TreeGrafter"/>
</dbReference>
<sequence length="72" mass="8135">MSIEYPDRFDKLYGGIKRITDIAVINTLPVTILTSEILKQMVPRNAGIVINIASAASYHQMRYWSIYSSTKA</sequence>
<evidence type="ECO:0000313" key="6">
    <source>
        <dbReference type="WBParaSite" id="ACRNAN_Path_52.g193.t1"/>
    </source>
</evidence>
<keyword evidence="2" id="KW-0443">Lipid metabolism</keyword>
<keyword evidence="2" id="KW-0444">Lipid biosynthesis</keyword>
<dbReference type="GO" id="GO:0030497">
    <property type="term" value="P:fatty acid elongation"/>
    <property type="evidence" value="ECO:0007669"/>
    <property type="project" value="TreeGrafter"/>
</dbReference>
<proteinExistence type="inferred from homology"/>
<keyword evidence="3" id="KW-0560">Oxidoreductase</keyword>
<keyword evidence="1" id="KW-0521">NADP</keyword>
<protein>
    <submittedName>
        <fullName evidence="6">Uncharacterized protein</fullName>
    </submittedName>
</protein>
<dbReference type="SUPFAM" id="SSF51735">
    <property type="entry name" value="NAD(P)-binding Rossmann-fold domains"/>
    <property type="match status" value="1"/>
</dbReference>
<name>A0A914C7X5_9BILA</name>
<evidence type="ECO:0000256" key="1">
    <source>
        <dbReference type="ARBA" id="ARBA00022857"/>
    </source>
</evidence>
<dbReference type="PANTHER" id="PTHR43086">
    <property type="entry name" value="VERY-LONG-CHAIN 3-OXOOACYL-COA REDUCTASE"/>
    <property type="match status" value="1"/>
</dbReference>
<comment type="similarity">
    <text evidence="4">Belongs to the short-chain dehydrogenases/reductases (SDR) family. 17-beta-HSD 3 subfamily.</text>
</comment>
<evidence type="ECO:0000256" key="3">
    <source>
        <dbReference type="ARBA" id="ARBA00023002"/>
    </source>
</evidence>
<dbReference type="PANTHER" id="PTHR43086:SF2">
    <property type="entry name" value="HYDROXYSTEROID DEHYDROGENASE-LIKE PROTEIN 1"/>
    <property type="match status" value="1"/>
</dbReference>
<dbReference type="InterPro" id="IPR002347">
    <property type="entry name" value="SDR_fam"/>
</dbReference>
<accession>A0A914C7X5</accession>
<dbReference type="Gene3D" id="3.40.50.720">
    <property type="entry name" value="NAD(P)-binding Rossmann-like Domain"/>
    <property type="match status" value="1"/>
</dbReference>
<dbReference type="WBParaSite" id="ACRNAN_Path_52.g193.t1">
    <property type="protein sequence ID" value="ACRNAN_Path_52.g193.t1"/>
    <property type="gene ID" value="ACRNAN_Path_52.g193"/>
</dbReference>
<evidence type="ECO:0000313" key="5">
    <source>
        <dbReference type="Proteomes" id="UP000887540"/>
    </source>
</evidence>
<reference evidence="6" key="1">
    <citation type="submission" date="2022-11" db="UniProtKB">
        <authorList>
            <consortium name="WormBaseParasite"/>
        </authorList>
    </citation>
    <scope>IDENTIFICATION</scope>
</reference>
<evidence type="ECO:0000256" key="2">
    <source>
        <dbReference type="ARBA" id="ARBA00022955"/>
    </source>
</evidence>
<keyword evidence="2" id="KW-0752">Steroid biosynthesis</keyword>
<keyword evidence="5" id="KW-1185">Reference proteome</keyword>
<dbReference type="InterPro" id="IPR036291">
    <property type="entry name" value="NAD(P)-bd_dom_sf"/>
</dbReference>
<dbReference type="Proteomes" id="UP000887540">
    <property type="component" value="Unplaced"/>
</dbReference>
<dbReference type="Pfam" id="PF00106">
    <property type="entry name" value="adh_short"/>
    <property type="match status" value="1"/>
</dbReference>
<dbReference type="GO" id="GO:0006694">
    <property type="term" value="P:steroid biosynthetic process"/>
    <property type="evidence" value="ECO:0007669"/>
    <property type="project" value="UniProtKB-KW"/>
</dbReference>
<evidence type="ECO:0000256" key="4">
    <source>
        <dbReference type="ARBA" id="ARBA00038261"/>
    </source>
</evidence>
<dbReference type="AlphaFoldDB" id="A0A914C7X5"/>
<dbReference type="GO" id="GO:0016491">
    <property type="term" value="F:oxidoreductase activity"/>
    <property type="evidence" value="ECO:0007669"/>
    <property type="project" value="UniProtKB-KW"/>
</dbReference>